<reference evidence="6" key="2">
    <citation type="submission" date="2025-08" db="UniProtKB">
        <authorList>
            <consortium name="Ensembl"/>
        </authorList>
    </citation>
    <scope>IDENTIFICATION</scope>
</reference>
<feature type="region of interest" description="Disordered" evidence="4">
    <location>
        <begin position="371"/>
        <end position="409"/>
    </location>
</feature>
<comment type="subcellular location">
    <subcellularLocation>
        <location evidence="1">Secreted</location>
    </subcellularLocation>
</comment>
<dbReference type="Proteomes" id="UP000472267">
    <property type="component" value="Chromosome 5"/>
</dbReference>
<accession>A0A672FIV2</accession>
<organism evidence="6 7">
    <name type="scientific">Salarias fasciatus</name>
    <name type="common">Jewelled blenny</name>
    <name type="synonym">Blennius fasciatus</name>
    <dbReference type="NCBI Taxonomy" id="181472"/>
    <lineage>
        <taxon>Eukaryota</taxon>
        <taxon>Metazoa</taxon>
        <taxon>Chordata</taxon>
        <taxon>Craniata</taxon>
        <taxon>Vertebrata</taxon>
        <taxon>Euteleostomi</taxon>
        <taxon>Actinopterygii</taxon>
        <taxon>Neopterygii</taxon>
        <taxon>Teleostei</taxon>
        <taxon>Neoteleostei</taxon>
        <taxon>Acanthomorphata</taxon>
        <taxon>Ovalentaria</taxon>
        <taxon>Blenniimorphae</taxon>
        <taxon>Blenniiformes</taxon>
        <taxon>Blennioidei</taxon>
        <taxon>Blenniidae</taxon>
        <taxon>Salariinae</taxon>
        <taxon>Salarias</taxon>
    </lineage>
</organism>
<dbReference type="Ensembl" id="ENSSFAT00005006141.1">
    <property type="protein sequence ID" value="ENSSFAP00005005827.1"/>
    <property type="gene ID" value="ENSSFAG00005003607.1"/>
</dbReference>
<evidence type="ECO:0000256" key="3">
    <source>
        <dbReference type="ARBA" id="ARBA00022729"/>
    </source>
</evidence>
<feature type="compositionally biased region" description="Pro residues" evidence="4">
    <location>
        <begin position="259"/>
        <end position="271"/>
    </location>
</feature>
<evidence type="ECO:0000259" key="5">
    <source>
        <dbReference type="Pfam" id="PF22821"/>
    </source>
</evidence>
<feature type="compositionally biased region" description="Polar residues" evidence="4">
    <location>
        <begin position="334"/>
        <end position="344"/>
    </location>
</feature>
<keyword evidence="2" id="KW-0964">Secreted</keyword>
<dbReference type="AlphaFoldDB" id="A0A672FIV2"/>
<evidence type="ECO:0000313" key="7">
    <source>
        <dbReference type="Proteomes" id="UP000472267"/>
    </source>
</evidence>
<feature type="domain" description="Zona pellucida sperm-binding protein 1/4 Ig-like" evidence="5">
    <location>
        <begin position="74"/>
        <end position="147"/>
    </location>
</feature>
<dbReference type="GO" id="GO:0005576">
    <property type="term" value="C:extracellular region"/>
    <property type="evidence" value="ECO:0007669"/>
    <property type="project" value="UniProtKB-SubCell"/>
</dbReference>
<feature type="region of interest" description="Disordered" evidence="4">
    <location>
        <begin position="514"/>
        <end position="538"/>
    </location>
</feature>
<reference evidence="6" key="3">
    <citation type="submission" date="2025-09" db="UniProtKB">
        <authorList>
            <consortium name="Ensembl"/>
        </authorList>
    </citation>
    <scope>IDENTIFICATION</scope>
</reference>
<evidence type="ECO:0000313" key="6">
    <source>
        <dbReference type="Ensembl" id="ENSSFAP00005005827.1"/>
    </source>
</evidence>
<evidence type="ECO:0000256" key="4">
    <source>
        <dbReference type="SAM" id="MobiDB-lite"/>
    </source>
</evidence>
<protein>
    <recommendedName>
        <fullName evidence="5">Zona pellucida sperm-binding protein 1/4 Ig-like domain-containing protein</fullName>
    </recommendedName>
</protein>
<reference evidence="6" key="1">
    <citation type="submission" date="2019-06" db="EMBL/GenBank/DDBJ databases">
        <authorList>
            <consortium name="Wellcome Sanger Institute Data Sharing"/>
        </authorList>
    </citation>
    <scope>NUCLEOTIDE SEQUENCE [LARGE SCALE GENOMIC DNA]</scope>
</reference>
<proteinExistence type="predicted"/>
<dbReference type="InParanoid" id="A0A672FIV2"/>
<evidence type="ECO:0000256" key="2">
    <source>
        <dbReference type="ARBA" id="ARBA00022525"/>
    </source>
</evidence>
<name>A0A672FIV2_SALFA</name>
<sequence length="538" mass="58782">MAGALYNYMLKIDELAALGETCLHLPFIQRSIKLKDERGTACLVVLLELINCFLLVSHSVMDKKLKRLDPSVQCNNDTMSLKVKRVSAMHFLVDNGEKPLTPLAQMPSKCGFTMKRSRRDVQFAASYQGCHVTHQGGEYILPLRLWGTPMTMTCPAMLPSPSVFCFPSGMVVKFVGITASDLTVRGKWFDTLTNVAAVVHFLCSNKMFSLQGDEYVLSLLWTDVELFITCPSVPTVKPTTATVTLPSDTGQAPARSLDPPLPVFPENPVPTPALTSAPAPQTAAPTSTPFPLRQHLPVTAAKTDAKKQTSSPAPVASPYPQYSLFPRSEPPQLSPASKNAASDQAQLRQLLPPSQYLFSVFPQYPMIPGNLHPVATSPPPATSTEVPLTSPAPTTEHGAKQQLPPDRQFPHRSVSFLKRPPSQDLSKNADVTKPMIPLPAQLQHVYPQTFPLPVLYSPDKNLLRQPSTQSISPATPQAPVASQPFYHPYSYMHIYYVPQQAVIPVFPDLSATPPTNTAPSYEHKSVSQALPLHSVSSP</sequence>
<dbReference type="OMA" id="QKGDFNS"/>
<dbReference type="Pfam" id="PF22821">
    <property type="entry name" value="ZP1_ZP4_Ig-like"/>
    <property type="match status" value="1"/>
</dbReference>
<evidence type="ECO:0000256" key="1">
    <source>
        <dbReference type="ARBA" id="ARBA00004613"/>
    </source>
</evidence>
<keyword evidence="7" id="KW-1185">Reference proteome</keyword>
<dbReference type="InterPro" id="IPR054554">
    <property type="entry name" value="ZP1/4_Ig-like"/>
</dbReference>
<keyword evidence="3" id="KW-0732">Signal</keyword>
<feature type="compositionally biased region" description="Low complexity" evidence="4">
    <location>
        <begin position="272"/>
        <end position="291"/>
    </location>
</feature>
<feature type="region of interest" description="Disordered" evidence="4">
    <location>
        <begin position="241"/>
        <end position="344"/>
    </location>
</feature>